<dbReference type="EMBL" id="JAEHOH010000009">
    <property type="protein sequence ID" value="MBK0418867.1"/>
    <property type="molecule type" value="Genomic_DNA"/>
</dbReference>
<feature type="transmembrane region" description="Helical" evidence="2">
    <location>
        <begin position="363"/>
        <end position="382"/>
    </location>
</feature>
<protein>
    <recommendedName>
        <fullName evidence="5">Signal peptidase I</fullName>
    </recommendedName>
</protein>
<evidence type="ECO:0000313" key="4">
    <source>
        <dbReference type="Proteomes" id="UP000608530"/>
    </source>
</evidence>
<dbReference type="AlphaFoldDB" id="A0A934Q973"/>
<sequence length="394" mass="40685">MGRAARAVARALRETLLTIAALGGAACIVLVILAFAGGYSLVMFKTGSMSPTIPAGSVALVREIPAGEVSVGDVLTVDRPGSLPVTHRVTSVAAGPSAAERVITMRGDANDVEDPLPYTIERGRVVVGSVPHLAHVIVWFGSPWVLGGITVGAALLVTWAFWPRDPAPAEPRRPKRGRRRAAAAGAIAVLIGILLPWAPGRAAPATAVEPDSTRDALTLHSDLPEGGPHPLDAELPLHWHLHADATAAPSGGELTLTIEGRGDPLVGVAAEVRSCDDPWSAGECPSGERLLRSAVPIAVDGAPSELLRTPTPVRAHLRIALTARPDAEAGGDEQIELTVRASAAGEHRETGTGELPVTGSGPAGLALAPAAILIGLGAALVAHRRRGRRREGER</sequence>
<evidence type="ECO:0000313" key="3">
    <source>
        <dbReference type="EMBL" id="MBK0418867.1"/>
    </source>
</evidence>
<dbReference type="RefSeq" id="WP_200115014.1">
    <property type="nucleotide sequence ID" value="NZ_JAEHOH010000009.1"/>
</dbReference>
<reference evidence="3" key="1">
    <citation type="submission" date="2020-12" db="EMBL/GenBank/DDBJ databases">
        <title>Leucobacter sp. CAS1, isolated from Chromium sludge.</title>
        <authorList>
            <person name="Xu Z."/>
        </authorList>
    </citation>
    <scope>NUCLEOTIDE SEQUENCE</scope>
    <source>
        <strain evidence="3">CSA1</strain>
    </source>
</reference>
<proteinExistence type="predicted"/>
<evidence type="ECO:0000256" key="1">
    <source>
        <dbReference type="SAM" id="MobiDB-lite"/>
    </source>
</evidence>
<gene>
    <name evidence="3" type="ORF">JD276_07455</name>
</gene>
<keyword evidence="2" id="KW-1133">Transmembrane helix</keyword>
<dbReference type="GO" id="GO:0006465">
    <property type="term" value="P:signal peptide processing"/>
    <property type="evidence" value="ECO:0007669"/>
    <property type="project" value="InterPro"/>
</dbReference>
<feature type="transmembrane region" description="Helical" evidence="2">
    <location>
        <begin position="181"/>
        <end position="198"/>
    </location>
</feature>
<feature type="transmembrane region" description="Helical" evidence="2">
    <location>
        <begin position="16"/>
        <end position="42"/>
    </location>
</feature>
<dbReference type="GO" id="GO:0004252">
    <property type="term" value="F:serine-type endopeptidase activity"/>
    <property type="evidence" value="ECO:0007669"/>
    <property type="project" value="InterPro"/>
</dbReference>
<feature type="region of interest" description="Disordered" evidence="1">
    <location>
        <begin position="204"/>
        <end position="227"/>
    </location>
</feature>
<dbReference type="PROSITE" id="PS51257">
    <property type="entry name" value="PROKAR_LIPOPROTEIN"/>
    <property type="match status" value="1"/>
</dbReference>
<keyword evidence="2" id="KW-0812">Transmembrane</keyword>
<accession>A0A934Q973</accession>
<keyword evidence="4" id="KW-1185">Reference proteome</keyword>
<feature type="transmembrane region" description="Helical" evidence="2">
    <location>
        <begin position="136"/>
        <end position="161"/>
    </location>
</feature>
<evidence type="ECO:0008006" key="5">
    <source>
        <dbReference type="Google" id="ProtNLM"/>
    </source>
</evidence>
<dbReference type="InterPro" id="IPR019533">
    <property type="entry name" value="Peptidase_S26"/>
</dbReference>
<comment type="caution">
    <text evidence="3">The sequence shown here is derived from an EMBL/GenBank/DDBJ whole genome shotgun (WGS) entry which is preliminary data.</text>
</comment>
<keyword evidence="2" id="KW-0472">Membrane</keyword>
<name>A0A934Q973_9MICO</name>
<evidence type="ECO:0000256" key="2">
    <source>
        <dbReference type="SAM" id="Phobius"/>
    </source>
</evidence>
<organism evidence="3 4">
    <name type="scientific">Leucobacter chromiisoli</name>
    <dbReference type="NCBI Taxonomy" id="2796471"/>
    <lineage>
        <taxon>Bacteria</taxon>
        <taxon>Bacillati</taxon>
        <taxon>Actinomycetota</taxon>
        <taxon>Actinomycetes</taxon>
        <taxon>Micrococcales</taxon>
        <taxon>Microbacteriaceae</taxon>
        <taxon>Leucobacter</taxon>
    </lineage>
</organism>
<dbReference type="CDD" id="cd06530">
    <property type="entry name" value="S26_SPase_I"/>
    <property type="match status" value="1"/>
</dbReference>
<dbReference type="Proteomes" id="UP000608530">
    <property type="component" value="Unassembled WGS sequence"/>
</dbReference>